<evidence type="ECO:0000256" key="3">
    <source>
        <dbReference type="SAM" id="SignalP"/>
    </source>
</evidence>
<evidence type="ECO:0008006" key="6">
    <source>
        <dbReference type="Google" id="ProtNLM"/>
    </source>
</evidence>
<evidence type="ECO:0000256" key="1">
    <source>
        <dbReference type="SAM" id="Coils"/>
    </source>
</evidence>
<evidence type="ECO:0000313" key="4">
    <source>
        <dbReference type="EMBL" id="MBW4545452.1"/>
    </source>
</evidence>
<proteinExistence type="predicted"/>
<accession>A0A951PKY1</accession>
<name>A0A951PKY1_9CYAN</name>
<dbReference type="EMBL" id="JAHHIF010000015">
    <property type="protein sequence ID" value="MBW4545452.1"/>
    <property type="molecule type" value="Genomic_DNA"/>
</dbReference>
<dbReference type="AlphaFoldDB" id="A0A951PKY1"/>
<comment type="caution">
    <text evidence="4">The sequence shown here is derived from an EMBL/GenBank/DDBJ whole genome shotgun (WGS) entry which is preliminary data.</text>
</comment>
<feature type="coiled-coil region" evidence="1">
    <location>
        <begin position="77"/>
        <end position="104"/>
    </location>
</feature>
<reference evidence="4" key="1">
    <citation type="submission" date="2021-05" db="EMBL/GenBank/DDBJ databases">
        <authorList>
            <person name="Pietrasiak N."/>
            <person name="Ward R."/>
            <person name="Stajich J.E."/>
            <person name="Kurbessoian T."/>
        </authorList>
    </citation>
    <scope>NUCLEOTIDE SEQUENCE</scope>
    <source>
        <strain evidence="4">CPER-KK1</strain>
    </source>
</reference>
<keyword evidence="1" id="KW-0175">Coiled coil</keyword>
<gene>
    <name evidence="4" type="ORF">KME25_13535</name>
</gene>
<feature type="signal peptide" evidence="3">
    <location>
        <begin position="1"/>
        <end position="27"/>
    </location>
</feature>
<reference evidence="4" key="2">
    <citation type="journal article" date="2022" name="Microbiol. Resour. Announc.">
        <title>Metagenome Sequencing to Explore Phylogenomics of Terrestrial Cyanobacteria.</title>
        <authorList>
            <person name="Ward R.D."/>
            <person name="Stajich J.E."/>
            <person name="Johansen J.R."/>
            <person name="Huntemann M."/>
            <person name="Clum A."/>
            <person name="Foster B."/>
            <person name="Foster B."/>
            <person name="Roux S."/>
            <person name="Palaniappan K."/>
            <person name="Varghese N."/>
            <person name="Mukherjee S."/>
            <person name="Reddy T.B.K."/>
            <person name="Daum C."/>
            <person name="Copeland A."/>
            <person name="Chen I.A."/>
            <person name="Ivanova N.N."/>
            <person name="Kyrpides N.C."/>
            <person name="Shapiro N."/>
            <person name="Eloe-Fadrosh E.A."/>
            <person name="Pietrasiak N."/>
        </authorList>
    </citation>
    <scope>NUCLEOTIDE SEQUENCE</scope>
    <source>
        <strain evidence="4">CPER-KK1</strain>
    </source>
</reference>
<organism evidence="4 5">
    <name type="scientific">Symplocastrum torsivum CPER-KK1</name>
    <dbReference type="NCBI Taxonomy" id="450513"/>
    <lineage>
        <taxon>Bacteria</taxon>
        <taxon>Bacillati</taxon>
        <taxon>Cyanobacteriota</taxon>
        <taxon>Cyanophyceae</taxon>
        <taxon>Oscillatoriophycideae</taxon>
        <taxon>Oscillatoriales</taxon>
        <taxon>Microcoleaceae</taxon>
        <taxon>Symplocastrum</taxon>
    </lineage>
</organism>
<sequence length="155" mass="17670">MKLKLMPMLVGGAAALALVATPFVLKADANTSEQPLLAQAQRQGQGRYAGLDLTQEQQDKIAQIRRETRSQIEALLTPEQQEQLKALRQNNRQQQREAFRAAREAVNLSDTQIAQMREIRKSARTEIQAILTPQQQEQLQQNIQERRQQRNSNTN</sequence>
<dbReference type="Proteomes" id="UP000753908">
    <property type="component" value="Unassembled WGS sequence"/>
</dbReference>
<protein>
    <recommendedName>
        <fullName evidence="6">P pilus assembly/Cpx signaling pathway, periplasmic inhibitor/zinc-resistance associated protein</fullName>
    </recommendedName>
</protein>
<evidence type="ECO:0000256" key="2">
    <source>
        <dbReference type="SAM" id="MobiDB-lite"/>
    </source>
</evidence>
<feature type="region of interest" description="Disordered" evidence="2">
    <location>
        <begin position="136"/>
        <end position="155"/>
    </location>
</feature>
<evidence type="ECO:0000313" key="5">
    <source>
        <dbReference type="Proteomes" id="UP000753908"/>
    </source>
</evidence>
<feature type="chain" id="PRO_5037168377" description="P pilus assembly/Cpx signaling pathway, periplasmic inhibitor/zinc-resistance associated protein" evidence="3">
    <location>
        <begin position="28"/>
        <end position="155"/>
    </location>
</feature>
<keyword evidence="3" id="KW-0732">Signal</keyword>